<sequence length="351" mass="38230">MYDVSTDTGANDQRAVRDGLIDIHAHFVPENFPSYKGRKPDARWPSMQPGDAGWRNVMLGGVFYRRVPAQCWRVDEMIQGMVQRQVSLQVLSPMPELLSYWLDPEDGAVLCRYLNEEAARLVAMAPQRLAGLGAVPLQDVGLAIRELEVAVGELQLAGVEIGTNVNGVPIGHPQFAPFFEAAEALGASLFIHPLRPAGLDRLVGPVGLEQVVAFPGETALAAASLITGGTLAKFPGLRIAFSHGGGSFSSVLPRLQYAWETFPSFREQVAVEPCLAARKLFYDSAVYDAGAFQHLVQVFGEDQIVIGTDAPFAIMERNPQGRLQALEADTTVKQLIGRDNALRWLRLNGRG</sequence>
<dbReference type="PANTHER" id="PTHR21240:SF27">
    <property type="entry name" value="2-AMINO-3-CARBOXYMUCONATE-6-SEMIALDEHYDE DECARBOXYLASE"/>
    <property type="match status" value="1"/>
</dbReference>
<evidence type="ECO:0000256" key="4">
    <source>
        <dbReference type="ARBA" id="ARBA00012365"/>
    </source>
</evidence>
<evidence type="ECO:0000256" key="5">
    <source>
        <dbReference type="ARBA" id="ARBA00021214"/>
    </source>
</evidence>
<keyword evidence="9" id="KW-0456">Lyase</keyword>
<dbReference type="SUPFAM" id="SSF51556">
    <property type="entry name" value="Metallo-dependent hydrolases"/>
    <property type="match status" value="1"/>
</dbReference>
<evidence type="ECO:0000256" key="8">
    <source>
        <dbReference type="ARBA" id="ARBA00022833"/>
    </source>
</evidence>
<comment type="subunit">
    <text evidence="3">Monomer.</text>
</comment>
<dbReference type="Gene3D" id="3.20.20.140">
    <property type="entry name" value="Metal-dependent hydrolases"/>
    <property type="match status" value="1"/>
</dbReference>
<comment type="pathway">
    <text evidence="1">Secondary metabolite metabolism; quinolate metabolism.</text>
</comment>
<reference evidence="12 13" key="1">
    <citation type="journal article" date="2015" name="Genome Announc.">
        <title>Genome Sequences of Two Pandoraea pnomenusa Isolates Recovered 11 Months Apart from a Cystic Fibrosis Patient.</title>
        <authorList>
            <person name="Ee R."/>
            <person name="Ambrose M."/>
            <person name="Lazenby J."/>
            <person name="Williams P."/>
            <person name="Chan K.G."/>
            <person name="Roddam L."/>
        </authorList>
    </citation>
    <scope>NUCLEOTIDE SEQUENCE [LARGE SCALE GENOMIC DNA]</scope>
    <source>
        <strain evidence="12 13">6399</strain>
    </source>
</reference>
<evidence type="ECO:0000313" key="12">
    <source>
        <dbReference type="EMBL" id="QHF14920.1"/>
    </source>
</evidence>
<evidence type="ECO:0000256" key="2">
    <source>
        <dbReference type="ARBA" id="ARBA00005871"/>
    </source>
</evidence>
<dbReference type="EMBL" id="CP047385">
    <property type="protein sequence ID" value="QHF14920.1"/>
    <property type="molecule type" value="Genomic_DNA"/>
</dbReference>
<evidence type="ECO:0000256" key="6">
    <source>
        <dbReference type="ARBA" id="ARBA00022723"/>
    </source>
</evidence>
<dbReference type="InterPro" id="IPR006680">
    <property type="entry name" value="Amidohydro-rel"/>
</dbReference>
<comment type="similarity">
    <text evidence="2">Belongs to the metallo-dependent hydrolases superfamily. ACMSD family.</text>
</comment>
<dbReference type="PANTHER" id="PTHR21240">
    <property type="entry name" value="2-AMINO-3-CARBOXYLMUCONATE-6-SEMIALDEHYDE DECARBOXYLASE"/>
    <property type="match status" value="1"/>
</dbReference>
<keyword evidence="6" id="KW-0479">Metal-binding</keyword>
<dbReference type="InterPro" id="IPR032465">
    <property type="entry name" value="ACMSD"/>
</dbReference>
<keyword evidence="13" id="KW-1185">Reference proteome</keyword>
<organism evidence="12 13">
    <name type="scientific">Pandoraea fibrosis</name>
    <dbReference type="NCBI Taxonomy" id="1891094"/>
    <lineage>
        <taxon>Bacteria</taxon>
        <taxon>Pseudomonadati</taxon>
        <taxon>Pseudomonadota</taxon>
        <taxon>Betaproteobacteria</taxon>
        <taxon>Burkholderiales</taxon>
        <taxon>Burkholderiaceae</taxon>
        <taxon>Pandoraea</taxon>
    </lineage>
</organism>
<dbReference type="RefSeq" id="WP_052240901.1">
    <property type="nucleotide sequence ID" value="NZ_CP047385.1"/>
</dbReference>
<evidence type="ECO:0000259" key="11">
    <source>
        <dbReference type="Pfam" id="PF04909"/>
    </source>
</evidence>
<feature type="domain" description="Amidohydrolase-related" evidence="11">
    <location>
        <begin position="21"/>
        <end position="347"/>
    </location>
</feature>
<dbReference type="EC" id="4.1.1.45" evidence="4"/>
<keyword evidence="7" id="KW-0210">Decarboxylase</keyword>
<name>A0ABX6HWQ1_9BURK</name>
<dbReference type="Pfam" id="PF04909">
    <property type="entry name" value="Amidohydro_2"/>
    <property type="match status" value="1"/>
</dbReference>
<gene>
    <name evidence="12" type="ORF">PI93_021395</name>
</gene>
<evidence type="ECO:0000256" key="7">
    <source>
        <dbReference type="ARBA" id="ARBA00022793"/>
    </source>
</evidence>
<keyword evidence="8" id="KW-0862">Zinc</keyword>
<evidence type="ECO:0000313" key="13">
    <source>
        <dbReference type="Proteomes" id="UP000035080"/>
    </source>
</evidence>
<accession>A0ABX6HWQ1</accession>
<evidence type="ECO:0000256" key="3">
    <source>
        <dbReference type="ARBA" id="ARBA00011245"/>
    </source>
</evidence>
<evidence type="ECO:0000256" key="10">
    <source>
        <dbReference type="ARBA" id="ARBA00031120"/>
    </source>
</evidence>
<proteinExistence type="inferred from homology"/>
<dbReference type="Proteomes" id="UP000035080">
    <property type="component" value="Chromosome"/>
</dbReference>
<dbReference type="InterPro" id="IPR032466">
    <property type="entry name" value="Metal_Hydrolase"/>
</dbReference>
<protein>
    <recommendedName>
        <fullName evidence="5">2-amino-3-carboxymuconate-6-semialdehyde decarboxylase</fullName>
        <ecNumber evidence="4">4.1.1.45</ecNumber>
    </recommendedName>
    <alternativeName>
        <fullName evidence="10">Picolinate carboxylase</fullName>
    </alternativeName>
</protein>
<evidence type="ECO:0000256" key="9">
    <source>
        <dbReference type="ARBA" id="ARBA00023239"/>
    </source>
</evidence>
<evidence type="ECO:0000256" key="1">
    <source>
        <dbReference type="ARBA" id="ARBA00005079"/>
    </source>
</evidence>